<keyword evidence="2" id="KW-1185">Reference proteome</keyword>
<reference evidence="1" key="1">
    <citation type="journal article" date="2014" name="Int. J. Syst. Evol. Microbiol.">
        <title>Complete genome sequence of Corynebacterium casei LMG S-19264T (=DSM 44701T), isolated from a smear-ripened cheese.</title>
        <authorList>
            <consortium name="US DOE Joint Genome Institute (JGI-PGF)"/>
            <person name="Walter F."/>
            <person name="Albersmeier A."/>
            <person name="Kalinowski J."/>
            <person name="Ruckert C."/>
        </authorList>
    </citation>
    <scope>NUCLEOTIDE SEQUENCE</scope>
    <source>
        <strain evidence="1">CGMCC 1.15343</strain>
    </source>
</reference>
<evidence type="ECO:0000313" key="2">
    <source>
        <dbReference type="Proteomes" id="UP000651668"/>
    </source>
</evidence>
<gene>
    <name evidence="1" type="ORF">GCM10011387_04180</name>
</gene>
<dbReference type="EMBL" id="BMIL01000001">
    <property type="protein sequence ID" value="GGC53781.1"/>
    <property type="molecule type" value="Genomic_DNA"/>
</dbReference>
<name>A0A916X952_9SPHI</name>
<proteinExistence type="predicted"/>
<dbReference type="AlphaFoldDB" id="A0A916X952"/>
<evidence type="ECO:0000313" key="1">
    <source>
        <dbReference type="EMBL" id="GGC53781.1"/>
    </source>
</evidence>
<comment type="caution">
    <text evidence="1">The sequence shown here is derived from an EMBL/GenBank/DDBJ whole genome shotgun (WGS) entry which is preliminary data.</text>
</comment>
<dbReference type="Proteomes" id="UP000651668">
    <property type="component" value="Unassembled WGS sequence"/>
</dbReference>
<protein>
    <submittedName>
        <fullName evidence="1">Uncharacterized protein</fullName>
    </submittedName>
</protein>
<accession>A0A916X952</accession>
<sequence>MKINPPAIINNPKTVMPNPNVFFIYLKFSLVDEAISTWCYKGQIYKFSSAMKTIVPYKLHKQLPFHFSDPHACIDASAAGCRGIKRTANPDQTQTKRTRNAQFECATCVFGLR</sequence>
<organism evidence="1 2">
    <name type="scientific">Pedobacter quisquiliarum</name>
    <dbReference type="NCBI Taxonomy" id="1834438"/>
    <lineage>
        <taxon>Bacteria</taxon>
        <taxon>Pseudomonadati</taxon>
        <taxon>Bacteroidota</taxon>
        <taxon>Sphingobacteriia</taxon>
        <taxon>Sphingobacteriales</taxon>
        <taxon>Sphingobacteriaceae</taxon>
        <taxon>Pedobacter</taxon>
    </lineage>
</organism>
<reference evidence="1" key="2">
    <citation type="submission" date="2020-09" db="EMBL/GenBank/DDBJ databases">
        <authorList>
            <person name="Sun Q."/>
            <person name="Zhou Y."/>
        </authorList>
    </citation>
    <scope>NUCLEOTIDE SEQUENCE</scope>
    <source>
        <strain evidence="1">CGMCC 1.15343</strain>
    </source>
</reference>